<evidence type="ECO:0000256" key="1">
    <source>
        <dbReference type="SAM" id="MobiDB-lite"/>
    </source>
</evidence>
<keyword evidence="2" id="KW-0472">Membrane</keyword>
<evidence type="ECO:0000256" key="2">
    <source>
        <dbReference type="SAM" id="Phobius"/>
    </source>
</evidence>
<sequence length="125" mass="14063">MVARLSRIVPLLIVLAVIAGIVYLVAAWRYSPNRGKEILIKLFTWLTGILLVAFLLISLYALLDGNALILDLGLSFLVAALIGLGVTRICRAVFVRNHPGWKQKPVRTTRPDDHPRRPFTPPWKR</sequence>
<keyword evidence="2" id="KW-1133">Transmembrane helix</keyword>
<feature type="transmembrane region" description="Helical" evidence="2">
    <location>
        <begin position="74"/>
        <end position="94"/>
    </location>
</feature>
<proteinExistence type="predicted"/>
<evidence type="ECO:0000313" key="3">
    <source>
        <dbReference type="EMBL" id="RDB66941.1"/>
    </source>
</evidence>
<feature type="region of interest" description="Disordered" evidence="1">
    <location>
        <begin position="102"/>
        <end position="125"/>
    </location>
</feature>
<keyword evidence="4" id="KW-1185">Reference proteome</keyword>
<protein>
    <submittedName>
        <fullName evidence="3">Guanylate cyclase</fullName>
    </submittedName>
</protein>
<reference evidence="3 4" key="1">
    <citation type="journal article" date="2018" name="Elife">
        <title>Discovery and characterization of a prevalent human gut bacterial enzyme sufficient for the inactivation of a family of plant toxins.</title>
        <authorList>
            <person name="Koppel N."/>
            <person name="Bisanz J.E."/>
            <person name="Pandelia M.E."/>
            <person name="Turnbaugh P.J."/>
            <person name="Balskus E.P."/>
        </authorList>
    </citation>
    <scope>NUCLEOTIDE SEQUENCE [LARGE SCALE GENOMIC DNA]</scope>
    <source>
        <strain evidence="3 4">3C</strain>
    </source>
</reference>
<evidence type="ECO:0000313" key="4">
    <source>
        <dbReference type="Proteomes" id="UP000254000"/>
    </source>
</evidence>
<dbReference type="RefSeq" id="WP_015539224.1">
    <property type="nucleotide sequence ID" value="NZ_CABMMS010000001.1"/>
</dbReference>
<accession>A0A369M5C4</accession>
<gene>
    <name evidence="3" type="ORF">C1877_00350</name>
</gene>
<organism evidence="3 4">
    <name type="scientific">Gordonibacter pamelaeae</name>
    <dbReference type="NCBI Taxonomy" id="471189"/>
    <lineage>
        <taxon>Bacteria</taxon>
        <taxon>Bacillati</taxon>
        <taxon>Actinomycetota</taxon>
        <taxon>Coriobacteriia</taxon>
        <taxon>Eggerthellales</taxon>
        <taxon>Eggerthellaceae</taxon>
        <taxon>Gordonibacter</taxon>
    </lineage>
</organism>
<keyword evidence="2" id="KW-0812">Transmembrane</keyword>
<dbReference type="Proteomes" id="UP000254000">
    <property type="component" value="Unassembled WGS sequence"/>
</dbReference>
<name>A0A369M5C4_9ACTN</name>
<feature type="transmembrane region" description="Helical" evidence="2">
    <location>
        <begin position="38"/>
        <end position="62"/>
    </location>
</feature>
<dbReference type="OrthoDB" id="3197138at2"/>
<feature type="transmembrane region" description="Helical" evidence="2">
    <location>
        <begin position="6"/>
        <end position="26"/>
    </location>
</feature>
<comment type="caution">
    <text evidence="3">The sequence shown here is derived from an EMBL/GenBank/DDBJ whole genome shotgun (WGS) entry which is preliminary data.</text>
</comment>
<dbReference type="AlphaFoldDB" id="A0A369M5C4"/>
<dbReference type="EMBL" id="PPTS01000001">
    <property type="protein sequence ID" value="RDB66941.1"/>
    <property type="molecule type" value="Genomic_DNA"/>
</dbReference>
<dbReference type="GeneID" id="78358172"/>